<reference evidence="2" key="1">
    <citation type="journal article" date="2023" name="Science">
        <title>Genome structures resolve the early diversification of teleost fishes.</title>
        <authorList>
            <person name="Parey E."/>
            <person name="Louis A."/>
            <person name="Montfort J."/>
            <person name="Bouchez O."/>
            <person name="Roques C."/>
            <person name="Iampietro C."/>
            <person name="Lluch J."/>
            <person name="Castinel A."/>
            <person name="Donnadieu C."/>
            <person name="Desvignes T."/>
            <person name="Floi Bucao C."/>
            <person name="Jouanno E."/>
            <person name="Wen M."/>
            <person name="Mejri S."/>
            <person name="Dirks R."/>
            <person name="Jansen H."/>
            <person name="Henkel C."/>
            <person name="Chen W.J."/>
            <person name="Zahm M."/>
            <person name="Cabau C."/>
            <person name="Klopp C."/>
            <person name="Thompson A.W."/>
            <person name="Robinson-Rechavi M."/>
            <person name="Braasch I."/>
            <person name="Lecointre G."/>
            <person name="Bobe J."/>
            <person name="Postlethwait J.H."/>
            <person name="Berthelot C."/>
            <person name="Roest Crollius H."/>
            <person name="Guiguen Y."/>
        </authorList>
    </citation>
    <scope>NUCLEOTIDE SEQUENCE</scope>
    <source>
        <strain evidence="2">Concon-B</strain>
    </source>
</reference>
<proteinExistence type="predicted"/>
<name>A0A9Q1DVJ3_CONCO</name>
<evidence type="ECO:0000313" key="3">
    <source>
        <dbReference type="Proteomes" id="UP001152803"/>
    </source>
</evidence>
<dbReference type="OrthoDB" id="10552852at2759"/>
<feature type="region of interest" description="Disordered" evidence="1">
    <location>
        <begin position="33"/>
        <end position="87"/>
    </location>
</feature>
<sequence length="123" mass="13645">MREQRQSTFLEEHAGEVLLNPDYRAQLLCTMSFDSPSDWPPRIVPAPTGERRRGDAGSGFPRRRGPPHSESRSRPPGNTLSTQTGSSHGFTSLWCSLGMHHSLRKKSLWVLGNMKDSDGNSGI</sequence>
<protein>
    <submittedName>
        <fullName evidence="2">Uncharacterized protein</fullName>
    </submittedName>
</protein>
<dbReference type="Proteomes" id="UP001152803">
    <property type="component" value="Unassembled WGS sequence"/>
</dbReference>
<keyword evidence="3" id="KW-1185">Reference proteome</keyword>
<comment type="caution">
    <text evidence="2">The sequence shown here is derived from an EMBL/GenBank/DDBJ whole genome shotgun (WGS) entry which is preliminary data.</text>
</comment>
<gene>
    <name evidence="2" type="ORF">COCON_G00050370</name>
</gene>
<organism evidence="2 3">
    <name type="scientific">Conger conger</name>
    <name type="common">Conger eel</name>
    <name type="synonym">Muraena conger</name>
    <dbReference type="NCBI Taxonomy" id="82655"/>
    <lineage>
        <taxon>Eukaryota</taxon>
        <taxon>Metazoa</taxon>
        <taxon>Chordata</taxon>
        <taxon>Craniata</taxon>
        <taxon>Vertebrata</taxon>
        <taxon>Euteleostomi</taxon>
        <taxon>Actinopterygii</taxon>
        <taxon>Neopterygii</taxon>
        <taxon>Teleostei</taxon>
        <taxon>Anguilliformes</taxon>
        <taxon>Congridae</taxon>
        <taxon>Conger</taxon>
    </lineage>
</organism>
<evidence type="ECO:0000313" key="2">
    <source>
        <dbReference type="EMBL" id="KAJ8282518.1"/>
    </source>
</evidence>
<accession>A0A9Q1DVJ3</accession>
<evidence type="ECO:0000256" key="1">
    <source>
        <dbReference type="SAM" id="MobiDB-lite"/>
    </source>
</evidence>
<feature type="compositionally biased region" description="Polar residues" evidence="1">
    <location>
        <begin position="76"/>
        <end position="87"/>
    </location>
</feature>
<dbReference type="EMBL" id="JAFJMO010000003">
    <property type="protein sequence ID" value="KAJ8282518.1"/>
    <property type="molecule type" value="Genomic_DNA"/>
</dbReference>
<dbReference type="AlphaFoldDB" id="A0A9Q1DVJ3"/>